<feature type="domain" description="Ubiquitin-like protease family profile" evidence="5">
    <location>
        <begin position="123"/>
        <end position="308"/>
    </location>
</feature>
<feature type="compositionally biased region" description="Basic and acidic residues" evidence="4">
    <location>
        <begin position="45"/>
        <end position="70"/>
    </location>
</feature>
<evidence type="ECO:0000256" key="2">
    <source>
        <dbReference type="ARBA" id="ARBA00022670"/>
    </source>
</evidence>
<reference evidence="6" key="1">
    <citation type="journal article" date="2014" name="Nat. Commun.">
        <title>The emerging biofuel crop Camelina sativa retains a highly undifferentiated hexaploid genome structure.</title>
        <authorList>
            <person name="Kagale S."/>
            <person name="Koh C."/>
            <person name="Nixon J."/>
            <person name="Bollina V."/>
            <person name="Clarke W.E."/>
            <person name="Tuteja R."/>
            <person name="Spillane C."/>
            <person name="Robinson S.J."/>
            <person name="Links M.G."/>
            <person name="Clarke C."/>
            <person name="Higgins E.E."/>
            <person name="Huebert T."/>
            <person name="Sharpe A.G."/>
            <person name="Parkin I.A."/>
        </authorList>
    </citation>
    <scope>NUCLEOTIDE SEQUENCE [LARGE SCALE GENOMIC DNA]</scope>
    <source>
        <strain evidence="6">cv. DH55</strain>
    </source>
</reference>
<evidence type="ECO:0000256" key="3">
    <source>
        <dbReference type="ARBA" id="ARBA00022801"/>
    </source>
</evidence>
<dbReference type="GeneID" id="109129507"/>
<dbReference type="SUPFAM" id="SSF54001">
    <property type="entry name" value="Cysteine proteinases"/>
    <property type="match status" value="1"/>
</dbReference>
<comment type="similarity">
    <text evidence="1">Belongs to the peptidase C48 family.</text>
</comment>
<dbReference type="InterPro" id="IPR036869">
    <property type="entry name" value="J_dom_sf"/>
</dbReference>
<dbReference type="PANTHER" id="PTHR23172:SF19">
    <property type="entry name" value="J DOMAIN-CONTAINING PROTEIN"/>
    <property type="match status" value="1"/>
</dbReference>
<dbReference type="InterPro" id="IPR038765">
    <property type="entry name" value="Papain-like_cys_pep_sf"/>
</dbReference>
<evidence type="ECO:0000313" key="6">
    <source>
        <dbReference type="Proteomes" id="UP000694864"/>
    </source>
</evidence>
<dbReference type="PANTHER" id="PTHR23172">
    <property type="entry name" value="AUXILIN/CYCLIN G-ASSOCIATED KINASE-RELATED"/>
    <property type="match status" value="1"/>
</dbReference>
<evidence type="ECO:0000259" key="5">
    <source>
        <dbReference type="PROSITE" id="PS50600"/>
    </source>
</evidence>
<gene>
    <name evidence="7" type="primary">LOC109129507</name>
</gene>
<keyword evidence="6" id="KW-1185">Reference proteome</keyword>
<feature type="region of interest" description="Disordered" evidence="4">
    <location>
        <begin position="350"/>
        <end position="383"/>
    </location>
</feature>
<dbReference type="Gene3D" id="1.10.287.110">
    <property type="entry name" value="DnaJ domain"/>
    <property type="match status" value="1"/>
</dbReference>
<proteinExistence type="inferred from homology"/>
<dbReference type="Proteomes" id="UP000694864">
    <property type="component" value="Chromosome 16"/>
</dbReference>
<dbReference type="Gene3D" id="3.40.395.10">
    <property type="entry name" value="Adenoviral Proteinase, Chain A"/>
    <property type="match status" value="1"/>
</dbReference>
<dbReference type="PROSITE" id="PS50600">
    <property type="entry name" value="ULP_PROTEASE"/>
    <property type="match status" value="1"/>
</dbReference>
<keyword evidence="3" id="KW-0378">Hydrolase</keyword>
<feature type="region of interest" description="Disordered" evidence="4">
    <location>
        <begin position="1"/>
        <end position="88"/>
    </location>
</feature>
<reference evidence="7" key="2">
    <citation type="submission" date="2025-08" db="UniProtKB">
        <authorList>
            <consortium name="RefSeq"/>
        </authorList>
    </citation>
    <scope>IDENTIFICATION</scope>
    <source>
        <tissue evidence="7">Leaf</tissue>
    </source>
</reference>
<evidence type="ECO:0000313" key="7">
    <source>
        <dbReference type="RefSeq" id="XP_019093314.1"/>
    </source>
</evidence>
<evidence type="ECO:0000256" key="1">
    <source>
        <dbReference type="ARBA" id="ARBA00005234"/>
    </source>
</evidence>
<organism evidence="6 7">
    <name type="scientific">Camelina sativa</name>
    <name type="common">False flax</name>
    <name type="synonym">Myagrum sativum</name>
    <dbReference type="NCBI Taxonomy" id="90675"/>
    <lineage>
        <taxon>Eukaryota</taxon>
        <taxon>Viridiplantae</taxon>
        <taxon>Streptophyta</taxon>
        <taxon>Embryophyta</taxon>
        <taxon>Tracheophyta</taxon>
        <taxon>Spermatophyta</taxon>
        <taxon>Magnoliopsida</taxon>
        <taxon>eudicotyledons</taxon>
        <taxon>Gunneridae</taxon>
        <taxon>Pentapetalae</taxon>
        <taxon>rosids</taxon>
        <taxon>malvids</taxon>
        <taxon>Brassicales</taxon>
        <taxon>Brassicaceae</taxon>
        <taxon>Camelineae</taxon>
        <taxon>Camelina</taxon>
    </lineage>
</organism>
<name>A0ABM1R2S6_CAMSA</name>
<keyword evidence="2" id="KW-0645">Protease</keyword>
<evidence type="ECO:0000256" key="4">
    <source>
        <dbReference type="SAM" id="MobiDB-lite"/>
    </source>
</evidence>
<dbReference type="RefSeq" id="XP_019093314.1">
    <property type="nucleotide sequence ID" value="XM_019237769.1"/>
</dbReference>
<dbReference type="SUPFAM" id="SSF46565">
    <property type="entry name" value="Chaperone J-domain"/>
    <property type="match status" value="1"/>
</dbReference>
<protein>
    <submittedName>
        <fullName evidence="7">UBA domain-containing protein 7-like</fullName>
    </submittedName>
</protein>
<feature type="compositionally biased region" description="Basic and acidic residues" evidence="4">
    <location>
        <begin position="374"/>
        <end position="383"/>
    </location>
</feature>
<dbReference type="InterPro" id="IPR003653">
    <property type="entry name" value="Peptidase_C48_C"/>
</dbReference>
<feature type="compositionally biased region" description="Acidic residues" evidence="4">
    <location>
        <begin position="364"/>
        <end position="373"/>
    </location>
</feature>
<sequence length="470" mass="54455">MDKEKGASSKKTILRERKQRKCKQNNEGDDDRKKRKPSDNPDADVQGREGPQKKKSKSDDVGGVQRKSERNTVPSIHTQPPYTTEKKKHPILYPFSKVDKTRLEIFTEWKNSRKTKQLTILGNKVDARWFTTLETPGKSLTTMHVDTVVKLLSNREESHPEFYKSKALTLAGASFLKEIDENYSIFIDNKDEYEFPEEGFSQLFKEAPTNKILAPMIVKEKLWMPLMINLEKRLLTIYDLGKCFYSNKIKDKQVGAYAVAMPYIAQKKFGMKNDKEKSPFRINIMNCIPQVAKIEDSDVFMLKTIECLAMSIITYDNLTNDLIGDLRQKMAVDIFTGQYYQHEKQTDLRGDLSVIPEENTQDTNENDPQEEDMNNDKENNISDEEMKQIEEVLTSWTKRGGIKIMLSTMDEYLWQGNKWESVSVMDLKTKEDVSKVARKAMLILHPDKIPKDVTPQMRYLGTRMFSILKI</sequence>
<dbReference type="Pfam" id="PF02902">
    <property type="entry name" value="Peptidase_C48"/>
    <property type="match status" value="1"/>
</dbReference>
<accession>A0ABM1R2S6</accession>
<feature type="compositionally biased region" description="Polar residues" evidence="4">
    <location>
        <begin position="71"/>
        <end position="82"/>
    </location>
</feature>